<evidence type="ECO:0000313" key="3">
    <source>
        <dbReference type="Proteomes" id="UP001482231"/>
    </source>
</evidence>
<feature type="transmembrane region" description="Helical" evidence="1">
    <location>
        <begin position="189"/>
        <end position="209"/>
    </location>
</feature>
<organism evidence="2 3">
    <name type="scientific">Thiobacter aerophilum</name>
    <dbReference type="NCBI Taxonomy" id="3121275"/>
    <lineage>
        <taxon>Bacteria</taxon>
        <taxon>Pseudomonadati</taxon>
        <taxon>Pseudomonadota</taxon>
        <taxon>Betaproteobacteria</taxon>
        <taxon>Burkholderiales</taxon>
        <taxon>Thiobacteraceae</taxon>
        <taxon>Thiobacter</taxon>
    </lineage>
</organism>
<feature type="transmembrane region" description="Helical" evidence="1">
    <location>
        <begin position="421"/>
        <end position="441"/>
    </location>
</feature>
<dbReference type="RefSeq" id="WP_347308773.1">
    <property type="nucleotide sequence ID" value="NZ_JBAJEX010000009.1"/>
</dbReference>
<feature type="transmembrane region" description="Helical" evidence="1">
    <location>
        <begin position="369"/>
        <end position="388"/>
    </location>
</feature>
<feature type="transmembrane region" description="Helical" evidence="1">
    <location>
        <begin position="35"/>
        <end position="54"/>
    </location>
</feature>
<dbReference type="InterPro" id="IPR031617">
    <property type="entry name" value="PelG"/>
</dbReference>
<comment type="caution">
    <text evidence="2">The sequence shown here is derived from an EMBL/GenBank/DDBJ whole genome shotgun (WGS) entry which is preliminary data.</text>
</comment>
<keyword evidence="1" id="KW-0812">Transmembrane</keyword>
<feature type="transmembrane region" description="Helical" evidence="1">
    <location>
        <begin position="340"/>
        <end position="363"/>
    </location>
</feature>
<feature type="transmembrane region" description="Helical" evidence="1">
    <location>
        <begin position="163"/>
        <end position="183"/>
    </location>
</feature>
<feature type="transmembrane region" description="Helical" evidence="1">
    <location>
        <begin position="66"/>
        <end position="84"/>
    </location>
</feature>
<dbReference type="Proteomes" id="UP001482231">
    <property type="component" value="Unassembled WGS sequence"/>
</dbReference>
<feature type="transmembrane region" description="Helical" evidence="1">
    <location>
        <begin position="273"/>
        <end position="293"/>
    </location>
</feature>
<gene>
    <name evidence="2" type="primary">pelG</name>
    <name evidence="2" type="ORF">V6E02_10605</name>
</gene>
<keyword evidence="1" id="KW-1133">Transmembrane helix</keyword>
<keyword evidence="1" id="KW-0472">Membrane</keyword>
<evidence type="ECO:0000256" key="1">
    <source>
        <dbReference type="SAM" id="Phobius"/>
    </source>
</evidence>
<reference evidence="2 3" key="1">
    <citation type="submission" date="2024-02" db="EMBL/GenBank/DDBJ databases">
        <title>New thermophilic sulfur-oxidizing bacteria from a hot springs of the Uzon caldera (Kamchatka, Russia).</title>
        <authorList>
            <person name="Dukat A.M."/>
            <person name="Elcheninov A.G."/>
            <person name="Frolov E.N."/>
        </authorList>
    </citation>
    <scope>NUCLEOTIDE SEQUENCE [LARGE SCALE GENOMIC DNA]</scope>
    <source>
        <strain evidence="2 3">AK1</strain>
    </source>
</reference>
<keyword evidence="3" id="KW-1185">Reference proteome</keyword>
<sequence length="456" mass="49850">MAGIGFELRKLLARNTLGGVLQAYAYAGMIGSGPWVLSIIGILLVGVLASGIVVPPSLVTQFQTTVTYLIAFSLILTGGLQLAFTRYVSDRLFEQRDELVLPNLHGVLGLTLAGAAALSTLALATLFEGVSFAYRVLVVMAFTELAGVWVLAVLLSGLKRYKAIVLLFAVAYSLVVGLAYALAPFGLEGLLAAFALGQLVLLGGMWWTVARAYPSPRSVSYHCLRRRTFYPSLLVTGTLYNLAVWADKFLFWAWPETSEPVIGPLRGSLIYDLPVFLAYLSIVPGMAVFLVRIETDFAEYYDKFFTAVREGASLEYIQDMRDEMVYAVRQGLGEIAKIQFIAVLATFVAGPSLLALLGISGLYLPLLQIQVVGASLQVMLLAILNVLFYLDRRRIVVALTAIFLLANTLFTVLTLKLGAPFYGYGFAIALLTTVALGLILLDRKLDRLEYETFMFQ</sequence>
<accession>A0ABV0EI28</accession>
<dbReference type="Pfam" id="PF16933">
    <property type="entry name" value="PelG"/>
    <property type="match status" value="1"/>
</dbReference>
<feature type="transmembrane region" description="Helical" evidence="1">
    <location>
        <begin position="229"/>
        <end position="253"/>
    </location>
</feature>
<feature type="transmembrane region" description="Helical" evidence="1">
    <location>
        <begin position="395"/>
        <end position="415"/>
    </location>
</feature>
<name>A0ABV0EI28_9BURK</name>
<feature type="transmembrane region" description="Helical" evidence="1">
    <location>
        <begin position="132"/>
        <end position="156"/>
    </location>
</feature>
<protein>
    <submittedName>
        <fullName evidence="2">Exopolysaccharide Pel transporter PelG</fullName>
    </submittedName>
</protein>
<dbReference type="EMBL" id="JBAJEX010000009">
    <property type="protein sequence ID" value="MEO1767660.1"/>
    <property type="molecule type" value="Genomic_DNA"/>
</dbReference>
<feature type="transmembrane region" description="Helical" evidence="1">
    <location>
        <begin position="104"/>
        <end position="126"/>
    </location>
</feature>
<proteinExistence type="predicted"/>
<evidence type="ECO:0000313" key="2">
    <source>
        <dbReference type="EMBL" id="MEO1767660.1"/>
    </source>
</evidence>